<dbReference type="AlphaFoldDB" id="A0A5J9UEK0"/>
<protein>
    <recommendedName>
        <fullName evidence="4">RING-type E3 ubiquitin transferase</fullName>
        <ecNumber evidence="4">2.3.2.27</ecNumber>
    </recommendedName>
</protein>
<comment type="catalytic activity">
    <reaction evidence="1">
        <text>S-ubiquitinyl-[E2 ubiquitin-conjugating enzyme]-L-cysteine + [acceptor protein]-L-lysine = [E2 ubiquitin-conjugating enzyme]-L-cysteine + N(6)-ubiquitinyl-[acceptor protein]-L-lysine.</text>
        <dbReference type="EC" id="2.3.2.27"/>
    </reaction>
</comment>
<evidence type="ECO:0000256" key="9">
    <source>
        <dbReference type="ARBA" id="ARBA00022833"/>
    </source>
</evidence>
<dbReference type="InterPro" id="IPR013083">
    <property type="entry name" value="Znf_RING/FYVE/PHD"/>
</dbReference>
<organism evidence="14 15">
    <name type="scientific">Eragrostis curvula</name>
    <name type="common">weeping love grass</name>
    <dbReference type="NCBI Taxonomy" id="38414"/>
    <lineage>
        <taxon>Eukaryota</taxon>
        <taxon>Viridiplantae</taxon>
        <taxon>Streptophyta</taxon>
        <taxon>Embryophyta</taxon>
        <taxon>Tracheophyta</taxon>
        <taxon>Spermatophyta</taxon>
        <taxon>Magnoliopsida</taxon>
        <taxon>Liliopsida</taxon>
        <taxon>Poales</taxon>
        <taxon>Poaceae</taxon>
        <taxon>PACMAD clade</taxon>
        <taxon>Chloridoideae</taxon>
        <taxon>Eragrostideae</taxon>
        <taxon>Eragrostidinae</taxon>
        <taxon>Eragrostis</taxon>
    </lineage>
</organism>
<dbReference type="InterPro" id="IPR013010">
    <property type="entry name" value="Znf_SIAH"/>
</dbReference>
<evidence type="ECO:0000313" key="14">
    <source>
        <dbReference type="EMBL" id="TVU22169.1"/>
    </source>
</evidence>
<evidence type="ECO:0000256" key="6">
    <source>
        <dbReference type="ARBA" id="ARBA00022723"/>
    </source>
</evidence>
<keyword evidence="8" id="KW-0833">Ubl conjugation pathway</keyword>
<dbReference type="SUPFAM" id="SSF49599">
    <property type="entry name" value="TRAF domain-like"/>
    <property type="match status" value="1"/>
</dbReference>
<dbReference type="Proteomes" id="UP000324897">
    <property type="component" value="Unassembled WGS sequence"/>
</dbReference>
<sequence length="459" mass="48816">MEKHEERSSSKKARIDATKGIWHAAAAVATPRSPTTCATRADDGRLFLVSRRALGAVTAVSLVCVRANATGAAASRYTCRLALQLPTGGVGGDDDEGVRGAVMESKVGSSDLSRGAPDYGMFVGAHQLSLSGETLALSLRVDRFRPAGASADDTGKSAPVITRARSSSTNSRGLARTDNTDSGALINLIFDKAKLNCPLCNLPLRPPIFQCDAGHLACSACHVSKNKCHICSLDGHHGRNRNRVLEGFILSAKTRCPYEAFGCSSYLPYCEANDHRRACPCAPRPCVELGCPFAGSRSMLINHIVNVHSQAHPVLALRYGQELKLTLTAAQRWHALVGEDRILFIVLRGKIGAETAVLLSCEGANASGPQYRCRVAVELPSGGDGDGGRVAVMESELPREKSVRALRDCMGLVQQLDDTVALNIRIDKLQPAGADASSTTPGEPTPTTPRATTLSRMQH</sequence>
<keyword evidence="7 11" id="KW-0863">Zinc-finger</keyword>
<evidence type="ECO:0000313" key="15">
    <source>
        <dbReference type="Proteomes" id="UP000324897"/>
    </source>
</evidence>
<dbReference type="Gramene" id="TVU22169">
    <property type="protein sequence ID" value="TVU22169"/>
    <property type="gene ID" value="EJB05_31851"/>
</dbReference>
<name>A0A5J9UEK0_9POAL</name>
<dbReference type="PANTHER" id="PTHR46632">
    <property type="entry name" value="E3 UBIQUITIN-PROTEIN LIGASE SINA-LIKE 4"/>
    <property type="match status" value="1"/>
</dbReference>
<dbReference type="GO" id="GO:0061630">
    <property type="term" value="F:ubiquitin protein ligase activity"/>
    <property type="evidence" value="ECO:0007669"/>
    <property type="project" value="UniProtKB-EC"/>
</dbReference>
<dbReference type="Pfam" id="PF21362">
    <property type="entry name" value="Sina_RING"/>
    <property type="match status" value="1"/>
</dbReference>
<keyword evidence="5" id="KW-0808">Transferase</keyword>
<evidence type="ECO:0000256" key="5">
    <source>
        <dbReference type="ARBA" id="ARBA00022679"/>
    </source>
</evidence>
<accession>A0A5J9UEK0</accession>
<comment type="caution">
    <text evidence="14">The sequence shown here is derived from an EMBL/GenBank/DDBJ whole genome shotgun (WGS) entry which is preliminary data.</text>
</comment>
<keyword evidence="15" id="KW-1185">Reference proteome</keyword>
<evidence type="ECO:0000256" key="8">
    <source>
        <dbReference type="ARBA" id="ARBA00022786"/>
    </source>
</evidence>
<keyword evidence="9" id="KW-0862">Zinc</keyword>
<comment type="pathway">
    <text evidence="2">Protein modification; protein ubiquitination.</text>
</comment>
<feature type="domain" description="SIAH-type" evidence="13">
    <location>
        <begin position="251"/>
        <end position="309"/>
    </location>
</feature>
<dbReference type="InterPro" id="IPR049548">
    <property type="entry name" value="Sina-like_RING"/>
</dbReference>
<dbReference type="OrthoDB" id="4788989at2759"/>
<dbReference type="EMBL" id="RWGY01000026">
    <property type="protein sequence ID" value="TVU22169.1"/>
    <property type="molecule type" value="Genomic_DNA"/>
</dbReference>
<dbReference type="GO" id="GO:0008270">
    <property type="term" value="F:zinc ion binding"/>
    <property type="evidence" value="ECO:0007669"/>
    <property type="project" value="UniProtKB-KW"/>
</dbReference>
<dbReference type="CDD" id="cd16571">
    <property type="entry name" value="RING-HC_SIAHs"/>
    <property type="match status" value="1"/>
</dbReference>
<reference evidence="14 15" key="1">
    <citation type="journal article" date="2019" name="Sci. Rep.">
        <title>A high-quality genome of Eragrostis curvula grass provides insights into Poaceae evolution and supports new strategies to enhance forage quality.</title>
        <authorList>
            <person name="Carballo J."/>
            <person name="Santos B.A.C.M."/>
            <person name="Zappacosta D."/>
            <person name="Garbus I."/>
            <person name="Selva J.P."/>
            <person name="Gallo C.A."/>
            <person name="Diaz A."/>
            <person name="Albertini E."/>
            <person name="Caccamo M."/>
            <person name="Echenique V."/>
        </authorList>
    </citation>
    <scope>NUCLEOTIDE SEQUENCE [LARGE SCALE GENOMIC DNA]</scope>
    <source>
        <strain evidence="15">cv. Victoria</strain>
        <tissue evidence="14">Leaf</tissue>
    </source>
</reference>
<evidence type="ECO:0000256" key="11">
    <source>
        <dbReference type="PROSITE-ProRule" id="PRU00455"/>
    </source>
</evidence>
<proteinExistence type="inferred from homology"/>
<dbReference type="EC" id="2.3.2.27" evidence="4"/>
<evidence type="ECO:0000256" key="3">
    <source>
        <dbReference type="ARBA" id="ARBA00009119"/>
    </source>
</evidence>
<evidence type="ECO:0000256" key="12">
    <source>
        <dbReference type="SAM" id="MobiDB-lite"/>
    </source>
</evidence>
<feature type="region of interest" description="Disordered" evidence="12">
    <location>
        <begin position="431"/>
        <end position="459"/>
    </location>
</feature>
<dbReference type="PANTHER" id="PTHR46632:SF9">
    <property type="entry name" value="RING-TYPE E3 UBIQUITIN TRANSFERASE"/>
    <property type="match status" value="1"/>
</dbReference>
<dbReference type="Gene3D" id="3.30.40.10">
    <property type="entry name" value="Zinc/RING finger domain, C3HC4 (zinc finger)"/>
    <property type="match status" value="1"/>
</dbReference>
<evidence type="ECO:0000256" key="4">
    <source>
        <dbReference type="ARBA" id="ARBA00012483"/>
    </source>
</evidence>
<evidence type="ECO:0000256" key="10">
    <source>
        <dbReference type="ARBA" id="ARBA00024004"/>
    </source>
</evidence>
<evidence type="ECO:0000256" key="1">
    <source>
        <dbReference type="ARBA" id="ARBA00000900"/>
    </source>
</evidence>
<comment type="similarity">
    <text evidence="3">Belongs to the SINA (Seven in absentia) family.</text>
</comment>
<dbReference type="InterPro" id="IPR044286">
    <property type="entry name" value="SINL_plant"/>
</dbReference>
<evidence type="ECO:0000256" key="2">
    <source>
        <dbReference type="ARBA" id="ARBA00004906"/>
    </source>
</evidence>
<gene>
    <name evidence="14" type="ORF">EJB05_31851</name>
</gene>
<evidence type="ECO:0000256" key="7">
    <source>
        <dbReference type="ARBA" id="ARBA00022771"/>
    </source>
</evidence>
<keyword evidence="6" id="KW-0479">Metal-binding</keyword>
<feature type="non-terminal residue" evidence="14">
    <location>
        <position position="1"/>
    </location>
</feature>
<dbReference type="PROSITE" id="PS51081">
    <property type="entry name" value="ZF_SIAH"/>
    <property type="match status" value="1"/>
</dbReference>
<evidence type="ECO:0000259" key="13">
    <source>
        <dbReference type="PROSITE" id="PS51081"/>
    </source>
</evidence>
<comment type="function">
    <text evidence="10">E3 ubiquitin-protein ligase that mediates ubiquitination and subsequent proteasomal degradation of target proteins. E3 ubiquitin ligases accept ubiquitin from an E2 ubiquitin-conjugating enzyme in the form of a thioester and then directly transfers the ubiquitin to targeted substrates. It probably triggers the ubiquitin-mediated degradation of different substrates.</text>
</comment>